<sequence length="68" mass="7741">INHCIGYKCSEIIDGRDLHEKCSEGRFICASCGSCCTTHQEKFGNVNKGETEQVKYNRLYRNSPFFSS</sequence>
<proteinExistence type="predicted"/>
<evidence type="ECO:0000313" key="1">
    <source>
        <dbReference type="EMBL" id="HAJ2927659.1"/>
    </source>
</evidence>
<organism evidence="1">
    <name type="scientific">Escherichia coli</name>
    <dbReference type="NCBI Taxonomy" id="562"/>
    <lineage>
        <taxon>Bacteria</taxon>
        <taxon>Pseudomonadati</taxon>
        <taxon>Pseudomonadota</taxon>
        <taxon>Gammaproteobacteria</taxon>
        <taxon>Enterobacterales</taxon>
        <taxon>Enterobacteriaceae</taxon>
        <taxon>Escherichia</taxon>
    </lineage>
</organism>
<comment type="caution">
    <text evidence="1">The sequence shown here is derived from an EMBL/GenBank/DDBJ whole genome shotgun (WGS) entry which is preliminary data.</text>
</comment>
<reference evidence="1" key="2">
    <citation type="submission" date="2019-01" db="EMBL/GenBank/DDBJ databases">
        <authorList>
            <consortium name="NCBI Pathogen Detection Project"/>
        </authorList>
    </citation>
    <scope>NUCLEOTIDE SEQUENCE</scope>
    <source>
        <strain evidence="1">M505</strain>
    </source>
</reference>
<dbReference type="AlphaFoldDB" id="A0A7A9WZP8"/>
<name>A0A7A9WZP8_ECOLX</name>
<accession>A0A7A9WZP8</accession>
<dbReference type="EMBL" id="DABHOM010000042">
    <property type="protein sequence ID" value="HAJ2927659.1"/>
    <property type="molecule type" value="Genomic_DNA"/>
</dbReference>
<reference evidence="1" key="1">
    <citation type="journal article" date="2018" name="Genome Biol.">
        <title>SKESA: strategic k-mer extension for scrupulous assemblies.</title>
        <authorList>
            <person name="Souvorov A."/>
            <person name="Agarwala R."/>
            <person name="Lipman D.J."/>
        </authorList>
    </citation>
    <scope>NUCLEOTIDE SEQUENCE</scope>
    <source>
        <strain evidence="1">M505</strain>
    </source>
</reference>
<gene>
    <name evidence="1" type="ORF">HMT45_21095</name>
</gene>
<feature type="non-terminal residue" evidence="1">
    <location>
        <position position="1"/>
    </location>
</feature>
<protein>
    <submittedName>
        <fullName evidence="1">Cold-shock protein</fullName>
    </submittedName>
</protein>